<protein>
    <recommendedName>
        <fullName evidence="2">separase</fullName>
        <ecNumber evidence="2">3.4.22.49</ecNumber>
    </recommendedName>
</protein>
<dbReference type="GO" id="GO:0005737">
    <property type="term" value="C:cytoplasm"/>
    <property type="evidence" value="ECO:0007669"/>
    <property type="project" value="TreeGrafter"/>
</dbReference>
<gene>
    <name evidence="7" type="ORF">CRHIZ90672A_00012970</name>
</gene>
<evidence type="ECO:0000313" key="7">
    <source>
        <dbReference type="EMBL" id="CAH0028890.1"/>
    </source>
</evidence>
<evidence type="ECO:0000256" key="3">
    <source>
        <dbReference type="ARBA" id="ARBA00022801"/>
    </source>
</evidence>
<proteinExistence type="predicted"/>
<dbReference type="InterPro" id="IPR005314">
    <property type="entry name" value="Peptidase_C50"/>
</dbReference>
<comment type="catalytic activity">
    <reaction evidence="1">
        <text>All bonds known to be hydrolyzed by this endopeptidase have arginine in P1 and an acidic residue in P4. P6 is often occupied by an acidic residue or by a hydroxy-amino-acid residue, the phosphorylation of which enhances cleavage.</text>
        <dbReference type="EC" id="3.4.22.49"/>
    </reaction>
</comment>
<evidence type="ECO:0000259" key="6">
    <source>
        <dbReference type="PROSITE" id="PS51700"/>
    </source>
</evidence>
<evidence type="ECO:0000313" key="8">
    <source>
        <dbReference type="Proteomes" id="UP000696573"/>
    </source>
</evidence>
<reference evidence="7" key="1">
    <citation type="submission" date="2021-10" db="EMBL/GenBank/DDBJ databases">
        <authorList>
            <person name="Piombo E."/>
        </authorList>
    </citation>
    <scope>NUCLEOTIDE SEQUENCE</scope>
</reference>
<keyword evidence="4" id="KW-0159">Chromosome partition</keyword>
<dbReference type="GO" id="GO:0005634">
    <property type="term" value="C:nucleus"/>
    <property type="evidence" value="ECO:0007669"/>
    <property type="project" value="InterPro"/>
</dbReference>
<dbReference type="InterPro" id="IPR030397">
    <property type="entry name" value="SEPARIN_core_dom"/>
</dbReference>
<dbReference type="EMBL" id="CABFNQ020000737">
    <property type="protein sequence ID" value="CAH0028890.1"/>
    <property type="molecule type" value="Genomic_DNA"/>
</dbReference>
<dbReference type="Pfam" id="PF03568">
    <property type="entry name" value="Separin_C"/>
    <property type="match status" value="1"/>
</dbReference>
<name>A0A9N9VV20_9HYPO</name>
<keyword evidence="8" id="KW-1185">Reference proteome</keyword>
<evidence type="ECO:0000256" key="1">
    <source>
        <dbReference type="ARBA" id="ARBA00000451"/>
    </source>
</evidence>
<feature type="region of interest" description="Disordered" evidence="5">
    <location>
        <begin position="38"/>
        <end position="82"/>
    </location>
</feature>
<feature type="compositionally biased region" description="Low complexity" evidence="5">
    <location>
        <begin position="41"/>
        <end position="72"/>
    </location>
</feature>
<dbReference type="PANTHER" id="PTHR12792">
    <property type="entry name" value="EXTRA SPINDLE POLES 1-RELATED"/>
    <property type="match status" value="1"/>
</dbReference>
<keyword evidence="3" id="KW-0378">Hydrolase</keyword>
<evidence type="ECO:0000256" key="5">
    <source>
        <dbReference type="SAM" id="MobiDB-lite"/>
    </source>
</evidence>
<dbReference type="Proteomes" id="UP000696573">
    <property type="component" value="Unassembled WGS sequence"/>
</dbReference>
<comment type="caution">
    <text evidence="7">The sequence shown here is derived from an EMBL/GenBank/DDBJ whole genome shotgun (WGS) entry which is preliminary data.</text>
</comment>
<accession>A0A9N9VV20</accession>
<dbReference type="GO" id="GO:0004197">
    <property type="term" value="F:cysteine-type endopeptidase activity"/>
    <property type="evidence" value="ECO:0007669"/>
    <property type="project" value="InterPro"/>
</dbReference>
<dbReference type="InterPro" id="IPR011990">
    <property type="entry name" value="TPR-like_helical_dom_sf"/>
</dbReference>
<dbReference type="GO" id="GO:0044732">
    <property type="term" value="C:mitotic spindle pole body"/>
    <property type="evidence" value="ECO:0007669"/>
    <property type="project" value="TreeGrafter"/>
</dbReference>
<dbReference type="PANTHER" id="PTHR12792:SF0">
    <property type="entry name" value="SEPARIN"/>
    <property type="match status" value="1"/>
</dbReference>
<evidence type="ECO:0000256" key="4">
    <source>
        <dbReference type="ARBA" id="ARBA00022829"/>
    </source>
</evidence>
<sequence length="2086" mass="227910">MASLQAQVDGVKAAVASPSTCTPTTVVTLKKLILPEAGEPSSTTTTKQSTARATKATAKTTKTKLDATAASKEGLSPKDRTALATHVINATIKSLTEATKPAPPATPSRRSVEAPADQQSASRPRTLRRSVSAPLSPLQPRTLNRVATSPNIAAKAAKSAMASQVAMMGATVECSRLAFACLRSVKGPIKADQTDFQIESGMSLLITKLVTLGFSDFAIKELRILKRRLEGRATSDSASSKTESQTVCDLLDYQKIASPNSLSIVAACQIQALKLISSAKKPAHIEGVVPFLRESNPFSPLNILPKIAHGGESHASKAARQMATLCQTLLSMAPSVSTSEDEVALEPRLSAAPIFALELQILAFKTQLRWWKIAGHKGKVEEELLSPYSRCLKCFVRRQPAIDASAYQMLSTSYDDIMSLIRSQKYEPETKIGSPMASVYQSLGAAAQGARQYEVAFQWFSILRDLVRPDHESSVCVSSASARLLSVALKRSRLTVDDERLIQEVIAGLNSPLSGTSQEVNELLDSLSQARRSVAGLLMKAWNDSNLVTGTMVRLLQDFIVKFPRFVARWLGAPPGKGSSAKQLLQFDSRRTTVMQSINQVLDATLMVVKRQIQSGSDVWDSVNEILHDCQLLLSNAHDPTVSSSQLTAYYTKISTLYFSIFSQHRRKAGQSKADKKRAYQALNASIDTIKDRSSADKEQAQFTTKLELLADFCKAAGRNEDAVKSLRSICTHLIEDGVLAEVTAALAAHSPRVAWGMAEKASTLSRALRSIASLDDSWNDWTFFLPEAERATVLEHLVHISTEVANQNKPLRLHDPGMAALLRILTAERFPIRRLRVLFLLLAQQLGRHDSTDDVATLIDQGFKHLQKDLAEDAGLTSFIPHFRNYNASLTALGSAEDKFPASVLKDCIQVWSRMMQSCETQDQVKAVIDDPEGLLDHLLAANHLAGLRGETALQVSILELCITIAKACRSSNEDDLILYHCFLASQYVSTGLFNKASATLNEAKQLIKERQDAAPRVMIDYYLSQAEYSAGINQTQQAMVCLNKANDIHSAPSSSWSTFKAQATLLRSQAALAQSVVALQKGDLQEALKWGRQSVKTLSSEWNYLDGPSMSASAQPEPSLAESVLGKASAKPPSPAVFGTRLWVLAAPLMKSLLQISSVYSHIGMFQETIYFAETALRVADATRSSMYEAEIKSWIASQYARAGNLEKALPYLQGTIDCVPNDASATRARLARQLGIAFQQMGEEEQSLEYMKMAEETVHSLARLGETPADNTNTSPAVATKGRGGVAATRRPAAAKTTRARAATTTTRATKRAPATKSKAAPAQDMPPRVPTDVYQASLLASIILARAVGSLQQQDWASVSAALESVRELPKLSESSFMEQLILASQHIGMSMEKMIQDPVFSVMQDSTISFPAVVQGAMDKALGDKCQSPPRKGRAALTSSRASKELGTPAFAEALKQAQEVLLDAQEVAFSCGDNGMLHRISSLLQGTVISLTAASSPKIKAMIRSDLTTVAVELARNAAWKREQLTLQVAPSTADATQTLEREDSPSLATKMENLSLTADMASFQNEFIEMVPENWSVISMSLSEDQHDLCITKFQAGHSPFILRLPLERANSRDADSEIFNFFHGRQELLEIIKMANETSHSSRDLTTKAARNAWWAEREALDGRLMELLMAVETTWLGGFKGIFSQHKRQSDLLARFQKTFQQILGRTLPSRTKARGKRTTAKAPPAITLDPRILDLFVGLGDPSEPDCDFDEALNDLLYFVIDILQFHGERNAYDEIDFDAMVVDMYDALRGYYQATEGDGRREEDAHTVLVLDKALHAFPWESLPCMDGLAVSRVPSLACLQRLLKEAKMPKATAQQSKGHYVSTENGTYMLNPSSDLKNTQSYFQKSFSELSSWKSIVNRAPKEEEFESALSASDVLLYFGHGGGAQYIRGKTIRRLEKCRPATFLMGCSSAALTDAGEFECYGPVWNYLVAGCPAVVGTLWDVTDRDIDRFAGRAFEEWGLFSKGTFKEADKGKGVAKGSVKMDEEVGTLVSGASLSEAVARARDACRMRYLNAAAVVMYGIPVYIEREAEEGA</sequence>
<dbReference type="GO" id="GO:0006508">
    <property type="term" value="P:proteolysis"/>
    <property type="evidence" value="ECO:0007669"/>
    <property type="project" value="InterPro"/>
</dbReference>
<dbReference type="SUPFAM" id="SSF48452">
    <property type="entry name" value="TPR-like"/>
    <property type="match status" value="1"/>
</dbReference>
<organism evidence="7 8">
    <name type="scientific">Clonostachys rhizophaga</name>
    <dbReference type="NCBI Taxonomy" id="160324"/>
    <lineage>
        <taxon>Eukaryota</taxon>
        <taxon>Fungi</taxon>
        <taxon>Dikarya</taxon>
        <taxon>Ascomycota</taxon>
        <taxon>Pezizomycotina</taxon>
        <taxon>Sordariomycetes</taxon>
        <taxon>Hypocreomycetidae</taxon>
        <taxon>Hypocreales</taxon>
        <taxon>Bionectriaceae</taxon>
        <taxon>Clonostachys</taxon>
    </lineage>
</organism>
<feature type="domain" description="Peptidase C50" evidence="6">
    <location>
        <begin position="1875"/>
        <end position="1971"/>
    </location>
</feature>
<feature type="region of interest" description="Disordered" evidence="5">
    <location>
        <begin position="1269"/>
        <end position="1332"/>
    </location>
</feature>
<feature type="region of interest" description="Disordered" evidence="5">
    <location>
        <begin position="94"/>
        <end position="139"/>
    </location>
</feature>
<dbReference type="OrthoDB" id="10255632at2759"/>
<feature type="compositionally biased region" description="Low complexity" evidence="5">
    <location>
        <begin position="1290"/>
        <end position="1326"/>
    </location>
</feature>
<dbReference type="GO" id="GO:0072686">
    <property type="term" value="C:mitotic spindle"/>
    <property type="evidence" value="ECO:0007669"/>
    <property type="project" value="TreeGrafter"/>
</dbReference>
<dbReference type="EC" id="3.4.22.49" evidence="2"/>
<evidence type="ECO:0000256" key="2">
    <source>
        <dbReference type="ARBA" id="ARBA00012489"/>
    </source>
</evidence>
<dbReference type="Gene3D" id="1.25.40.10">
    <property type="entry name" value="Tetratricopeptide repeat domain"/>
    <property type="match status" value="1"/>
</dbReference>
<dbReference type="GO" id="GO:0051307">
    <property type="term" value="P:meiotic chromosome separation"/>
    <property type="evidence" value="ECO:0007669"/>
    <property type="project" value="TreeGrafter"/>
</dbReference>
<dbReference type="PROSITE" id="PS51700">
    <property type="entry name" value="SEPARIN"/>
    <property type="match status" value="1"/>
</dbReference>